<reference evidence="13 14" key="1">
    <citation type="journal article" date="2016" name="Proc. Natl. Acad. Sci. U.S.A.">
        <title>Comparative genomics of biotechnologically important yeasts.</title>
        <authorList>
            <person name="Riley R."/>
            <person name="Haridas S."/>
            <person name="Wolfe K.H."/>
            <person name="Lopes M.R."/>
            <person name="Hittinger C.T."/>
            <person name="Goeker M."/>
            <person name="Salamov A.A."/>
            <person name="Wisecaver J.H."/>
            <person name="Long T.M."/>
            <person name="Calvey C.H."/>
            <person name="Aerts A.L."/>
            <person name="Barry K.W."/>
            <person name="Choi C."/>
            <person name="Clum A."/>
            <person name="Coughlan A.Y."/>
            <person name="Deshpande S."/>
            <person name="Douglass A.P."/>
            <person name="Hanson S.J."/>
            <person name="Klenk H.-P."/>
            <person name="LaButti K.M."/>
            <person name="Lapidus A."/>
            <person name="Lindquist E.A."/>
            <person name="Lipzen A.M."/>
            <person name="Meier-Kolthoff J.P."/>
            <person name="Ohm R.A."/>
            <person name="Otillar R.P."/>
            <person name="Pangilinan J.L."/>
            <person name="Peng Y."/>
            <person name="Rokas A."/>
            <person name="Rosa C.A."/>
            <person name="Scheuner C."/>
            <person name="Sibirny A.A."/>
            <person name="Slot J.C."/>
            <person name="Stielow J.B."/>
            <person name="Sun H."/>
            <person name="Kurtzman C.P."/>
            <person name="Blackwell M."/>
            <person name="Grigoriev I.V."/>
            <person name="Jeffries T.W."/>
        </authorList>
    </citation>
    <scope>NUCLEOTIDE SEQUENCE [LARGE SCALE GENOMIC DNA]</scope>
    <source>
        <strain evidence="14">ATCC 58044 / CBS 1984 / NCYC 433 / NRRL Y-366-8</strain>
    </source>
</reference>
<dbReference type="InterPro" id="IPR040504">
    <property type="entry name" value="TFIIF_beta_N"/>
</dbReference>
<dbReference type="InterPro" id="IPR003196">
    <property type="entry name" value="TFIIF_beta"/>
</dbReference>
<dbReference type="EMBL" id="KV454208">
    <property type="protein sequence ID" value="ODQ62031.1"/>
    <property type="molecule type" value="Genomic_DNA"/>
</dbReference>
<comment type="similarity">
    <text evidence="2">Belongs to the TFIIF beta subunit family.</text>
</comment>
<evidence type="ECO:0000313" key="13">
    <source>
        <dbReference type="EMBL" id="ODQ62031.1"/>
    </source>
</evidence>
<dbReference type="GO" id="GO:0006355">
    <property type="term" value="P:regulation of DNA-templated transcription"/>
    <property type="evidence" value="ECO:0007669"/>
    <property type="project" value="EnsemblFungi"/>
</dbReference>
<feature type="region of interest" description="Disordered" evidence="10">
    <location>
        <begin position="388"/>
        <end position="418"/>
    </location>
</feature>
<dbReference type="RefSeq" id="XP_019041238.1">
    <property type="nucleotide sequence ID" value="XM_019184340.1"/>
</dbReference>
<dbReference type="PANTHER" id="PTHR10445:SF0">
    <property type="entry name" value="GENERAL TRANSCRIPTION FACTOR IIF SUBUNIT 2"/>
    <property type="match status" value="1"/>
</dbReference>
<dbReference type="GO" id="GO:0005674">
    <property type="term" value="C:transcription factor TFIIF complex"/>
    <property type="evidence" value="ECO:0007669"/>
    <property type="project" value="EnsemblFungi"/>
</dbReference>
<evidence type="ECO:0000256" key="3">
    <source>
        <dbReference type="ARBA" id="ARBA00021453"/>
    </source>
</evidence>
<feature type="region of interest" description="Disordered" evidence="10">
    <location>
        <begin position="147"/>
        <end position="200"/>
    </location>
</feature>
<dbReference type="GO" id="GO:0003677">
    <property type="term" value="F:DNA binding"/>
    <property type="evidence" value="ECO:0007669"/>
    <property type="project" value="UniProtKB-KW"/>
</dbReference>
<proteinExistence type="inferred from homology"/>
<evidence type="ECO:0000256" key="5">
    <source>
        <dbReference type="ARBA" id="ARBA00023125"/>
    </source>
</evidence>
<evidence type="ECO:0000256" key="10">
    <source>
        <dbReference type="SAM" id="MobiDB-lite"/>
    </source>
</evidence>
<gene>
    <name evidence="13" type="ORF">WICANDRAFT_76211</name>
</gene>
<evidence type="ECO:0000259" key="12">
    <source>
        <dbReference type="Pfam" id="PF17683"/>
    </source>
</evidence>
<feature type="compositionally biased region" description="Acidic residues" evidence="10">
    <location>
        <begin position="399"/>
        <end position="418"/>
    </location>
</feature>
<feature type="region of interest" description="Disordered" evidence="10">
    <location>
        <begin position="1"/>
        <end position="42"/>
    </location>
</feature>
<feature type="compositionally biased region" description="Basic and acidic residues" evidence="10">
    <location>
        <begin position="1"/>
        <end position="12"/>
    </location>
</feature>
<protein>
    <recommendedName>
        <fullName evidence="3">Transcription initiation factor IIF subunit beta</fullName>
    </recommendedName>
    <alternativeName>
        <fullName evidence="9">TFIIF medium subunit</fullName>
    </alternativeName>
    <alternativeName>
        <fullName evidence="8">TFIIF-beta</fullName>
    </alternativeName>
</protein>
<dbReference type="STRING" id="683960.A0A1E3P9G6"/>
<feature type="compositionally biased region" description="Low complexity" evidence="10">
    <location>
        <begin position="181"/>
        <end position="195"/>
    </location>
</feature>
<feature type="domain" description="TFIIF beta subunit HTH" evidence="11">
    <location>
        <begin position="317"/>
        <end position="381"/>
    </location>
</feature>
<evidence type="ECO:0000256" key="7">
    <source>
        <dbReference type="ARBA" id="ARBA00023242"/>
    </source>
</evidence>
<evidence type="ECO:0000313" key="14">
    <source>
        <dbReference type="Proteomes" id="UP000094112"/>
    </source>
</evidence>
<dbReference type="Gene3D" id="1.10.10.10">
    <property type="entry name" value="Winged helix-like DNA-binding domain superfamily/Winged helix DNA-binding domain"/>
    <property type="match status" value="1"/>
</dbReference>
<name>A0A1E3P9G6_WICAA</name>
<feature type="compositionally biased region" description="Basic and acidic residues" evidence="10">
    <location>
        <begin position="388"/>
        <end position="398"/>
    </location>
</feature>
<dbReference type="GO" id="GO:0006368">
    <property type="term" value="P:transcription elongation by RNA polymerase II"/>
    <property type="evidence" value="ECO:0007669"/>
    <property type="project" value="EnsemblFungi"/>
</dbReference>
<dbReference type="SUPFAM" id="SSF50916">
    <property type="entry name" value="Rap30/74 interaction domains"/>
    <property type="match status" value="1"/>
</dbReference>
<evidence type="ECO:0000259" key="11">
    <source>
        <dbReference type="Pfam" id="PF02270"/>
    </source>
</evidence>
<evidence type="ECO:0000256" key="6">
    <source>
        <dbReference type="ARBA" id="ARBA00023163"/>
    </source>
</evidence>
<evidence type="ECO:0000256" key="9">
    <source>
        <dbReference type="ARBA" id="ARBA00081863"/>
    </source>
</evidence>
<dbReference type="Pfam" id="PF02270">
    <property type="entry name" value="TFIIF_beta"/>
    <property type="match status" value="1"/>
</dbReference>
<evidence type="ECO:0000256" key="2">
    <source>
        <dbReference type="ARBA" id="ARBA00009543"/>
    </source>
</evidence>
<feature type="compositionally biased region" description="Polar residues" evidence="10">
    <location>
        <begin position="23"/>
        <end position="35"/>
    </location>
</feature>
<dbReference type="Proteomes" id="UP000094112">
    <property type="component" value="Unassembled WGS sequence"/>
</dbReference>
<keyword evidence="6" id="KW-0804">Transcription</keyword>
<dbReference type="InterPro" id="IPR036388">
    <property type="entry name" value="WH-like_DNA-bd_sf"/>
</dbReference>
<organism evidence="13 14">
    <name type="scientific">Wickerhamomyces anomalus (strain ATCC 58044 / CBS 1984 / NCYC 433 / NRRL Y-366-8)</name>
    <name type="common">Yeast</name>
    <name type="synonym">Hansenula anomala</name>
    <dbReference type="NCBI Taxonomy" id="683960"/>
    <lineage>
        <taxon>Eukaryota</taxon>
        <taxon>Fungi</taxon>
        <taxon>Dikarya</taxon>
        <taxon>Ascomycota</taxon>
        <taxon>Saccharomycotina</taxon>
        <taxon>Saccharomycetes</taxon>
        <taxon>Phaffomycetales</taxon>
        <taxon>Wickerhamomycetaceae</taxon>
        <taxon>Wickerhamomyces</taxon>
    </lineage>
</organism>
<keyword evidence="7" id="KW-0539">Nucleus</keyword>
<dbReference type="InterPro" id="IPR040450">
    <property type="entry name" value="TFIIF_beta_HTH"/>
</dbReference>
<sequence>MTSEKAQQKATEDGGAEAGPSVSKEQTILQMQQENEGSDEEYISENEQIIDSNDASTLTSALDLNMSNADQHIWLVRLPRFLVEKWKQKEFYQGQELGRIKIKKDSKLADVKLELNNDPSTEDIPHNYDINMLRSAVENQYVFTEQNLDNFNKNGNGDTKKEDDSDEDIIKTPAPTTADGSNSNANTTPAAAAAPKPELTRREAAFLRRRRRFNRFKNQDGTDKVIPFVKTIPKKTALRGTIDHECQVNPLISDPNYSKIIARRKNLVKEEPRPSVTLLNEIPGVTLSNAGLTLKSDTSKFLKSSTSTKNKGEGRAIRMPQKDLFDLLFKLFDEYDYWSLKGLKERTKQPEVYLKETLEQIAQLIKKGPYALKYALKREFKELKDQERAERLGELSKDNEDEDEDDNEEDVEMEDVNM</sequence>
<dbReference type="GO" id="GO:0001174">
    <property type="term" value="P:transcriptional start site selection at RNA polymerase II promoter"/>
    <property type="evidence" value="ECO:0007669"/>
    <property type="project" value="EnsemblFungi"/>
</dbReference>
<feature type="domain" description="TFIIF beta subunit N-terminal" evidence="12">
    <location>
        <begin position="71"/>
        <end position="250"/>
    </location>
</feature>
<dbReference type="AlphaFoldDB" id="A0A1E3P9G6"/>
<dbReference type="PANTHER" id="PTHR10445">
    <property type="entry name" value="GENERAL TRANSCRIPTION FACTOR IIF SUBUNIT 2"/>
    <property type="match status" value="1"/>
</dbReference>
<dbReference type="GeneID" id="30201586"/>
<evidence type="ECO:0000256" key="8">
    <source>
        <dbReference type="ARBA" id="ARBA00081473"/>
    </source>
</evidence>
<dbReference type="GO" id="GO:0000993">
    <property type="term" value="F:RNA polymerase II complex binding"/>
    <property type="evidence" value="ECO:0007669"/>
    <property type="project" value="EnsemblFungi"/>
</dbReference>
<evidence type="ECO:0000256" key="4">
    <source>
        <dbReference type="ARBA" id="ARBA00023015"/>
    </source>
</evidence>
<dbReference type="InterPro" id="IPR036390">
    <property type="entry name" value="WH_DNA-bd_sf"/>
</dbReference>
<comment type="subcellular location">
    <subcellularLocation>
        <location evidence="1">Nucleus</location>
    </subcellularLocation>
</comment>
<feature type="compositionally biased region" description="Polar residues" evidence="10">
    <location>
        <begin position="147"/>
        <end position="157"/>
    </location>
</feature>
<evidence type="ECO:0000256" key="1">
    <source>
        <dbReference type="ARBA" id="ARBA00004123"/>
    </source>
</evidence>
<dbReference type="InterPro" id="IPR011039">
    <property type="entry name" value="TFIIF_interaction"/>
</dbReference>
<dbReference type="OrthoDB" id="26094at2759"/>
<dbReference type="Pfam" id="PF17683">
    <property type="entry name" value="TFIIF_beta_N"/>
    <property type="match status" value="1"/>
</dbReference>
<dbReference type="SUPFAM" id="SSF46785">
    <property type="entry name" value="Winged helix' DNA-binding domain"/>
    <property type="match status" value="1"/>
</dbReference>
<dbReference type="FunFam" id="1.10.10.10:FF:000035">
    <property type="entry name" value="General transcription factor IIF subunit 2"/>
    <property type="match status" value="1"/>
</dbReference>
<accession>A0A1E3P9G6</accession>
<dbReference type="CDD" id="cd07980">
    <property type="entry name" value="TFIIF_beta"/>
    <property type="match status" value="1"/>
</dbReference>
<keyword evidence="14" id="KW-1185">Reference proteome</keyword>
<dbReference type="GO" id="GO:0051123">
    <property type="term" value="P:RNA polymerase II preinitiation complex assembly"/>
    <property type="evidence" value="ECO:0007669"/>
    <property type="project" value="EnsemblFungi"/>
</dbReference>
<keyword evidence="5" id="KW-0238">DNA-binding</keyword>
<keyword evidence="4" id="KW-0805">Transcription regulation</keyword>